<evidence type="ECO:0000259" key="2">
    <source>
        <dbReference type="Pfam" id="PF09792"/>
    </source>
</evidence>
<dbReference type="EMBL" id="BPQB01000026">
    <property type="protein sequence ID" value="GJE92370.1"/>
    <property type="molecule type" value="Genomic_DNA"/>
</dbReference>
<keyword evidence="1" id="KW-1133">Transmembrane helix</keyword>
<feature type="transmembrane region" description="Helical" evidence="1">
    <location>
        <begin position="45"/>
        <end position="70"/>
    </location>
</feature>
<dbReference type="AlphaFoldDB" id="A0A9P3GEN3"/>
<evidence type="ECO:0000313" key="4">
    <source>
        <dbReference type="Proteomes" id="UP000703269"/>
    </source>
</evidence>
<feature type="domain" description="Ubiquitin 3 binding protein But2 C-terminal" evidence="2">
    <location>
        <begin position="152"/>
        <end position="261"/>
    </location>
</feature>
<reference evidence="3 4" key="1">
    <citation type="submission" date="2021-08" db="EMBL/GenBank/DDBJ databases">
        <title>Draft Genome Sequence of Phanerochaete sordida strain YK-624.</title>
        <authorList>
            <person name="Mori T."/>
            <person name="Dohra H."/>
            <person name="Suzuki T."/>
            <person name="Kawagishi H."/>
            <person name="Hirai H."/>
        </authorList>
    </citation>
    <scope>NUCLEOTIDE SEQUENCE [LARGE SCALE GENOMIC DNA]</scope>
    <source>
        <strain evidence="3 4">YK-624</strain>
    </source>
</reference>
<proteinExistence type="predicted"/>
<sequence>MDSLSQDQQEPLLDYELVVADNLKTEDSSQAERARGSRRASRPKLLSPLTCLFILCAVIAVTDLCALAYMQHLWKTSYAAPGLPDLEFADPYIGLDDLYRSGLVHSPSIPPIVLAPRVCAPVFRDQPDRLTPVGTHDMWSDTWGTTSPNERHLHVNATTNTVIQFRTIDYGMEDCVLTLDLPARGQALEGNSTFLLYPASQFDVFLADTSKMLKPKTLSWRTKPSSLSFFATFTPHAGERTFISRFRCPRGSLFTFEFACADQSPCLVHTWSSQNYTWGVNIYQHQTV</sequence>
<keyword evidence="4" id="KW-1185">Reference proteome</keyword>
<dbReference type="OrthoDB" id="61113at2759"/>
<accession>A0A9P3GEN3</accession>
<keyword evidence="1" id="KW-0472">Membrane</keyword>
<keyword evidence="1" id="KW-0812">Transmembrane</keyword>
<dbReference type="Pfam" id="PF09792">
    <property type="entry name" value="But2"/>
    <property type="match status" value="1"/>
</dbReference>
<gene>
    <name evidence="3" type="ORF">PsYK624_085240</name>
</gene>
<dbReference type="InterPro" id="IPR018620">
    <property type="entry name" value="Ubiquitin3-bd_protein_But2_C"/>
</dbReference>
<evidence type="ECO:0000256" key="1">
    <source>
        <dbReference type="SAM" id="Phobius"/>
    </source>
</evidence>
<comment type="caution">
    <text evidence="3">The sequence shown here is derived from an EMBL/GenBank/DDBJ whole genome shotgun (WGS) entry which is preliminary data.</text>
</comment>
<protein>
    <recommendedName>
        <fullName evidence="2">Ubiquitin 3 binding protein But2 C-terminal domain-containing protein</fullName>
    </recommendedName>
</protein>
<organism evidence="3 4">
    <name type="scientific">Phanerochaete sordida</name>
    <dbReference type="NCBI Taxonomy" id="48140"/>
    <lineage>
        <taxon>Eukaryota</taxon>
        <taxon>Fungi</taxon>
        <taxon>Dikarya</taxon>
        <taxon>Basidiomycota</taxon>
        <taxon>Agaricomycotina</taxon>
        <taxon>Agaricomycetes</taxon>
        <taxon>Polyporales</taxon>
        <taxon>Phanerochaetaceae</taxon>
        <taxon>Phanerochaete</taxon>
    </lineage>
</organism>
<name>A0A9P3GEN3_9APHY</name>
<evidence type="ECO:0000313" key="3">
    <source>
        <dbReference type="EMBL" id="GJE92370.1"/>
    </source>
</evidence>
<dbReference type="Proteomes" id="UP000703269">
    <property type="component" value="Unassembled WGS sequence"/>
</dbReference>